<dbReference type="AlphaFoldDB" id="A0A6A6UGI7"/>
<keyword evidence="1" id="KW-0539">Nucleus</keyword>
<dbReference type="Pfam" id="PF00172">
    <property type="entry name" value="Zn_clus"/>
    <property type="match status" value="1"/>
</dbReference>
<dbReference type="PANTHER" id="PTHR47784">
    <property type="entry name" value="STEROL UPTAKE CONTROL PROTEIN 2"/>
    <property type="match status" value="1"/>
</dbReference>
<dbReference type="Gene3D" id="4.10.240.10">
    <property type="entry name" value="Zn(2)-C6 fungal-type DNA-binding domain"/>
    <property type="match status" value="1"/>
</dbReference>
<evidence type="ECO:0000256" key="1">
    <source>
        <dbReference type="ARBA" id="ARBA00023242"/>
    </source>
</evidence>
<dbReference type="InterPro" id="IPR021858">
    <property type="entry name" value="Fun_TF"/>
</dbReference>
<dbReference type="InterPro" id="IPR036864">
    <property type="entry name" value="Zn2-C6_fun-type_DNA-bd_sf"/>
</dbReference>
<dbReference type="Pfam" id="PF11951">
    <property type="entry name" value="Fungal_trans_2"/>
    <property type="match status" value="1"/>
</dbReference>
<dbReference type="SMART" id="SM00066">
    <property type="entry name" value="GAL4"/>
    <property type="match status" value="1"/>
</dbReference>
<accession>A0A6A6UGI7</accession>
<dbReference type="PROSITE" id="PS50048">
    <property type="entry name" value="ZN2_CY6_FUNGAL_2"/>
    <property type="match status" value="1"/>
</dbReference>
<dbReference type="OrthoDB" id="4937900at2759"/>
<dbReference type="GO" id="GO:0008270">
    <property type="term" value="F:zinc ion binding"/>
    <property type="evidence" value="ECO:0007669"/>
    <property type="project" value="InterPro"/>
</dbReference>
<dbReference type="GO" id="GO:0001228">
    <property type="term" value="F:DNA-binding transcription activator activity, RNA polymerase II-specific"/>
    <property type="evidence" value="ECO:0007669"/>
    <property type="project" value="TreeGrafter"/>
</dbReference>
<name>A0A6A6UGI7_9PEZI</name>
<proteinExistence type="predicted"/>
<dbReference type="SUPFAM" id="SSF57701">
    <property type="entry name" value="Zn2/Cys6 DNA-binding domain"/>
    <property type="match status" value="1"/>
</dbReference>
<sequence>MEEKSYSPKRTGMRMSGTKHLSKSRQGCLICKRRHIKCDEQGPPCANCRVRNLECKYRKPKTLENTDSTNEPLSNLESKAVTGSRRLELELFHQWSTDTYRSLVFQGDDESVWRELIPHTALDFDFLLHIIFSISALHISSMSTSPRSQKYQLVALEYQNLAITAFRDRDTLSSFNTSQSLCAFSLLNLLLAVAFSIYLDQSTGHASILENLTVLFGLLQGTTSIISSGRTALLNGPLGNFVRQSSHMQADDLNLKTKQLFSQLRDLRDEEYTTATASANSGPNATQIYENTSQAIDKLEICFGLRFGNKMVMCLRWFATLDAEFVNRIRDMDPLPLLIAMHWAILLSDIGKEKWWARTSGKALVEEISGILVPQKQQWLPIISAVRSEVGLPP</sequence>
<evidence type="ECO:0000313" key="3">
    <source>
        <dbReference type="EMBL" id="KAF2670786.1"/>
    </source>
</evidence>
<feature type="domain" description="Zn(2)-C6 fungal-type" evidence="2">
    <location>
        <begin position="27"/>
        <end position="57"/>
    </location>
</feature>
<dbReference type="EMBL" id="MU004233">
    <property type="protein sequence ID" value="KAF2670786.1"/>
    <property type="molecule type" value="Genomic_DNA"/>
</dbReference>
<dbReference type="PROSITE" id="PS00463">
    <property type="entry name" value="ZN2_CY6_FUNGAL_1"/>
    <property type="match status" value="1"/>
</dbReference>
<dbReference type="Proteomes" id="UP000799302">
    <property type="component" value="Unassembled WGS sequence"/>
</dbReference>
<dbReference type="CDD" id="cd00067">
    <property type="entry name" value="GAL4"/>
    <property type="match status" value="1"/>
</dbReference>
<dbReference type="InterPro" id="IPR053157">
    <property type="entry name" value="Sterol_Uptake_Regulator"/>
</dbReference>
<reference evidence="3" key="1">
    <citation type="journal article" date="2020" name="Stud. Mycol.">
        <title>101 Dothideomycetes genomes: a test case for predicting lifestyles and emergence of pathogens.</title>
        <authorList>
            <person name="Haridas S."/>
            <person name="Albert R."/>
            <person name="Binder M."/>
            <person name="Bloem J."/>
            <person name="Labutti K."/>
            <person name="Salamov A."/>
            <person name="Andreopoulos B."/>
            <person name="Baker S."/>
            <person name="Barry K."/>
            <person name="Bills G."/>
            <person name="Bluhm B."/>
            <person name="Cannon C."/>
            <person name="Castanera R."/>
            <person name="Culley D."/>
            <person name="Daum C."/>
            <person name="Ezra D."/>
            <person name="Gonzalez J."/>
            <person name="Henrissat B."/>
            <person name="Kuo A."/>
            <person name="Liang C."/>
            <person name="Lipzen A."/>
            <person name="Lutzoni F."/>
            <person name="Magnuson J."/>
            <person name="Mondo S."/>
            <person name="Nolan M."/>
            <person name="Ohm R."/>
            <person name="Pangilinan J."/>
            <person name="Park H.-J."/>
            <person name="Ramirez L."/>
            <person name="Alfaro M."/>
            <person name="Sun H."/>
            <person name="Tritt A."/>
            <person name="Yoshinaga Y."/>
            <person name="Zwiers L.-H."/>
            <person name="Turgeon B."/>
            <person name="Goodwin S."/>
            <person name="Spatafora J."/>
            <person name="Crous P."/>
            <person name="Grigoriev I."/>
        </authorList>
    </citation>
    <scope>NUCLEOTIDE SEQUENCE</scope>
    <source>
        <strain evidence="3">CBS 115976</strain>
    </source>
</reference>
<dbReference type="InterPro" id="IPR001138">
    <property type="entry name" value="Zn2Cys6_DnaBD"/>
</dbReference>
<evidence type="ECO:0000259" key="2">
    <source>
        <dbReference type="PROSITE" id="PS50048"/>
    </source>
</evidence>
<protein>
    <recommendedName>
        <fullName evidence="2">Zn(2)-C6 fungal-type domain-containing protein</fullName>
    </recommendedName>
</protein>
<gene>
    <name evidence="3" type="ORF">BT63DRAFT_423081</name>
</gene>
<evidence type="ECO:0000313" key="4">
    <source>
        <dbReference type="Proteomes" id="UP000799302"/>
    </source>
</evidence>
<organism evidence="3 4">
    <name type="scientific">Microthyrium microscopicum</name>
    <dbReference type="NCBI Taxonomy" id="703497"/>
    <lineage>
        <taxon>Eukaryota</taxon>
        <taxon>Fungi</taxon>
        <taxon>Dikarya</taxon>
        <taxon>Ascomycota</taxon>
        <taxon>Pezizomycotina</taxon>
        <taxon>Dothideomycetes</taxon>
        <taxon>Dothideomycetes incertae sedis</taxon>
        <taxon>Microthyriales</taxon>
        <taxon>Microthyriaceae</taxon>
        <taxon>Microthyrium</taxon>
    </lineage>
</organism>
<dbReference type="PANTHER" id="PTHR47784:SF10">
    <property type="entry name" value="TRANSCRIPTION FACTOR, PUTATIVE (AFU_ORTHOLOGUE AFUA_6G14150)-RELATED"/>
    <property type="match status" value="1"/>
</dbReference>
<keyword evidence="4" id="KW-1185">Reference proteome</keyword>